<evidence type="ECO:0000259" key="3">
    <source>
        <dbReference type="SMART" id="SM00894"/>
    </source>
</evidence>
<gene>
    <name evidence="4" type="ORF">SAMN05444365_104210</name>
</gene>
<reference evidence="5" key="1">
    <citation type="submission" date="2016-10" db="EMBL/GenBank/DDBJ databases">
        <authorList>
            <person name="Varghese N."/>
            <person name="Submissions S."/>
        </authorList>
    </citation>
    <scope>NUCLEOTIDE SEQUENCE [LARGE SCALE GENOMIC DNA]</scope>
    <source>
        <strain evidence="5">DSM 45245</strain>
    </source>
</reference>
<dbReference type="STRING" id="405436.SAMN05444365_104210"/>
<evidence type="ECO:0000256" key="1">
    <source>
        <dbReference type="SAM" id="MobiDB-lite"/>
    </source>
</evidence>
<proteinExistence type="predicted"/>
<sequence length="251" mass="25767">MTGKSDPLAVRDQIGGCGRAVPIDRIPQMKYPDAQDPWRGRQPVPPAPAAPSYPAPPTPTGGWWKRIPPVPRALLLLAVPLVLCCCGGFTAIGVFGDDPAAESKADPSTVVSDSARLVDSTPTATPSPSGSPTRARAATPTPAATTTSAAPRRTTSSPRSVYYRNCDAVRAAGKAPLRRGAPGYRAGLDRDGDGVACEPDSGNRPAGGGSTDSVQYRNCAAVRAAGAAPIRRGDPGYGSHLDRDGDGVGCE</sequence>
<feature type="compositionally biased region" description="Low complexity" evidence="1">
    <location>
        <begin position="120"/>
        <end position="158"/>
    </location>
</feature>
<feature type="domain" description="Excalibur calcium-binding" evidence="3">
    <location>
        <begin position="215"/>
        <end position="251"/>
    </location>
</feature>
<feature type="region of interest" description="Disordered" evidence="1">
    <location>
        <begin position="178"/>
        <end position="251"/>
    </location>
</feature>
<evidence type="ECO:0000313" key="4">
    <source>
        <dbReference type="EMBL" id="SDY93433.1"/>
    </source>
</evidence>
<protein>
    <submittedName>
        <fullName evidence="4">Excalibur calcium-binding domain-containing protein</fullName>
    </submittedName>
</protein>
<feature type="compositionally biased region" description="Basic and acidic residues" evidence="1">
    <location>
        <begin position="240"/>
        <end position="251"/>
    </location>
</feature>
<dbReference type="Proteomes" id="UP000242415">
    <property type="component" value="Unassembled WGS sequence"/>
</dbReference>
<dbReference type="AlphaFoldDB" id="A0A1H3NXL1"/>
<feature type="region of interest" description="Disordered" evidence="1">
    <location>
        <begin position="25"/>
        <end position="57"/>
    </location>
</feature>
<feature type="compositionally biased region" description="Low complexity" evidence="1">
    <location>
        <begin position="217"/>
        <end position="230"/>
    </location>
</feature>
<accession>A0A1H3NXL1</accession>
<evidence type="ECO:0000313" key="5">
    <source>
        <dbReference type="Proteomes" id="UP000242415"/>
    </source>
</evidence>
<dbReference type="EMBL" id="FNPH01000004">
    <property type="protein sequence ID" value="SDY93433.1"/>
    <property type="molecule type" value="Genomic_DNA"/>
</dbReference>
<name>A0A1H3NXL1_9ACTN</name>
<feature type="domain" description="Excalibur calcium-binding" evidence="3">
    <location>
        <begin position="162"/>
        <end position="198"/>
    </location>
</feature>
<organism evidence="4 5">
    <name type="scientific">Micromonospora pattaloongensis</name>
    <dbReference type="NCBI Taxonomy" id="405436"/>
    <lineage>
        <taxon>Bacteria</taxon>
        <taxon>Bacillati</taxon>
        <taxon>Actinomycetota</taxon>
        <taxon>Actinomycetes</taxon>
        <taxon>Micromonosporales</taxon>
        <taxon>Micromonosporaceae</taxon>
        <taxon>Micromonospora</taxon>
    </lineage>
</organism>
<keyword evidence="5" id="KW-1185">Reference proteome</keyword>
<keyword evidence="2" id="KW-1133">Transmembrane helix</keyword>
<feature type="transmembrane region" description="Helical" evidence="2">
    <location>
        <begin position="73"/>
        <end position="95"/>
    </location>
</feature>
<dbReference type="Pfam" id="PF05901">
    <property type="entry name" value="Excalibur"/>
    <property type="match status" value="2"/>
</dbReference>
<keyword evidence="2" id="KW-0472">Membrane</keyword>
<feature type="compositionally biased region" description="Pro residues" evidence="1">
    <location>
        <begin position="43"/>
        <end position="57"/>
    </location>
</feature>
<evidence type="ECO:0000256" key="2">
    <source>
        <dbReference type="SAM" id="Phobius"/>
    </source>
</evidence>
<dbReference type="InterPro" id="IPR008613">
    <property type="entry name" value="Excalibur_Ca-bd_domain"/>
</dbReference>
<dbReference type="SMART" id="SM00894">
    <property type="entry name" value="Excalibur"/>
    <property type="match status" value="2"/>
</dbReference>
<keyword evidence="2" id="KW-0812">Transmembrane</keyword>
<feature type="region of interest" description="Disordered" evidence="1">
    <location>
        <begin position="101"/>
        <end position="158"/>
    </location>
</feature>